<keyword evidence="4" id="KW-0560">Oxidoreductase</keyword>
<keyword evidence="5" id="KW-0408">Iron</keyword>
<dbReference type="InterPro" id="IPR001128">
    <property type="entry name" value="Cyt_P450"/>
</dbReference>
<evidence type="ECO:0000313" key="7">
    <source>
        <dbReference type="Proteomes" id="UP001465976"/>
    </source>
</evidence>
<keyword evidence="3" id="KW-0479">Metal-binding</keyword>
<evidence type="ECO:0000313" key="6">
    <source>
        <dbReference type="EMBL" id="KAL0568029.1"/>
    </source>
</evidence>
<evidence type="ECO:0000256" key="4">
    <source>
        <dbReference type="ARBA" id="ARBA00023002"/>
    </source>
</evidence>
<dbReference type="SUPFAM" id="SSF48264">
    <property type="entry name" value="Cytochrome P450"/>
    <property type="match status" value="1"/>
</dbReference>
<comment type="similarity">
    <text evidence="2">Belongs to the cytochrome P450 family.</text>
</comment>
<dbReference type="Proteomes" id="UP001465976">
    <property type="component" value="Unassembled WGS sequence"/>
</dbReference>
<name>A0ABR3EYP8_9AGAR</name>
<sequence length="189" mass="21068">MSDNGWTKEALGQMRRLDSFLKEVSRFSGSLLSVQRVALRDFGLSGPEGLTLIPANTRVAVATYRTHEDPALYIEPETFNPARFYDSEHVKPDSESDKRQLVTPTSDWVFFGTGKYACAGRFFAVNVLKAMLAHILVTYDVKFAGDPDFDGKESAGGTRAPPPVGYMAGFPLPPDSKSWRLLFRNRRDV</sequence>
<dbReference type="PANTHER" id="PTHR46206">
    <property type="entry name" value="CYTOCHROME P450"/>
    <property type="match status" value="1"/>
</dbReference>
<dbReference type="InterPro" id="IPR036396">
    <property type="entry name" value="Cyt_P450_sf"/>
</dbReference>
<evidence type="ECO:0000256" key="5">
    <source>
        <dbReference type="ARBA" id="ARBA00023004"/>
    </source>
</evidence>
<evidence type="ECO:0000256" key="1">
    <source>
        <dbReference type="ARBA" id="ARBA00001971"/>
    </source>
</evidence>
<evidence type="ECO:0008006" key="8">
    <source>
        <dbReference type="Google" id="ProtNLM"/>
    </source>
</evidence>
<comment type="caution">
    <text evidence="6">The sequence shown here is derived from an EMBL/GenBank/DDBJ whole genome shotgun (WGS) entry which is preliminary data.</text>
</comment>
<dbReference type="Pfam" id="PF00067">
    <property type="entry name" value="p450"/>
    <property type="match status" value="1"/>
</dbReference>
<reference evidence="6 7" key="1">
    <citation type="submission" date="2024-02" db="EMBL/GenBank/DDBJ databases">
        <title>A draft genome for the cacao thread blight pathogen Marasmius crinis-equi.</title>
        <authorList>
            <person name="Cohen S.P."/>
            <person name="Baruah I.K."/>
            <person name="Amoako-Attah I."/>
            <person name="Bukari Y."/>
            <person name="Meinhardt L.W."/>
            <person name="Bailey B.A."/>
        </authorList>
    </citation>
    <scope>NUCLEOTIDE SEQUENCE [LARGE SCALE GENOMIC DNA]</scope>
    <source>
        <strain evidence="6 7">GH-76</strain>
    </source>
</reference>
<evidence type="ECO:0000256" key="2">
    <source>
        <dbReference type="ARBA" id="ARBA00010617"/>
    </source>
</evidence>
<dbReference type="PRINTS" id="PR00465">
    <property type="entry name" value="EP450IV"/>
</dbReference>
<comment type="cofactor">
    <cofactor evidence="1">
        <name>heme</name>
        <dbReference type="ChEBI" id="CHEBI:30413"/>
    </cofactor>
</comment>
<accession>A0ABR3EYP8</accession>
<dbReference type="EMBL" id="JBAHYK010001432">
    <property type="protein sequence ID" value="KAL0568029.1"/>
    <property type="molecule type" value="Genomic_DNA"/>
</dbReference>
<dbReference type="InterPro" id="IPR002403">
    <property type="entry name" value="Cyt_P450_E_grp-IV"/>
</dbReference>
<gene>
    <name evidence="6" type="ORF">V5O48_013961</name>
</gene>
<organism evidence="6 7">
    <name type="scientific">Marasmius crinis-equi</name>
    <dbReference type="NCBI Taxonomy" id="585013"/>
    <lineage>
        <taxon>Eukaryota</taxon>
        <taxon>Fungi</taxon>
        <taxon>Dikarya</taxon>
        <taxon>Basidiomycota</taxon>
        <taxon>Agaricomycotina</taxon>
        <taxon>Agaricomycetes</taxon>
        <taxon>Agaricomycetidae</taxon>
        <taxon>Agaricales</taxon>
        <taxon>Marasmiineae</taxon>
        <taxon>Marasmiaceae</taxon>
        <taxon>Marasmius</taxon>
    </lineage>
</organism>
<protein>
    <recommendedName>
        <fullName evidence="8">Cytochrome P450</fullName>
    </recommendedName>
</protein>
<keyword evidence="7" id="KW-1185">Reference proteome</keyword>
<dbReference type="Gene3D" id="1.10.630.10">
    <property type="entry name" value="Cytochrome P450"/>
    <property type="match status" value="1"/>
</dbReference>
<proteinExistence type="inferred from homology"/>
<evidence type="ECO:0000256" key="3">
    <source>
        <dbReference type="ARBA" id="ARBA00022723"/>
    </source>
</evidence>